<keyword evidence="2" id="KW-1185">Reference proteome</keyword>
<reference evidence="1" key="1">
    <citation type="submission" date="2020-04" db="EMBL/GenBank/DDBJ databases">
        <authorList>
            <person name="Alioto T."/>
            <person name="Alioto T."/>
            <person name="Gomez Garrido J."/>
        </authorList>
    </citation>
    <scope>NUCLEOTIDE SEQUENCE</scope>
    <source>
        <strain evidence="1">A484AB</strain>
    </source>
</reference>
<gene>
    <name evidence="1" type="ORF">PACLA_8A009918</name>
</gene>
<dbReference type="OrthoDB" id="6781714at2759"/>
<dbReference type="PANTHER" id="PTHR46704:SF1">
    <property type="entry name" value="TELOMERE LENGTH REGULATION PROTEIN TEL2 HOMOLOG"/>
    <property type="match status" value="1"/>
</dbReference>
<accession>A0A6S7FST8</accession>
<dbReference type="AlphaFoldDB" id="A0A6S7FST8"/>
<organism evidence="1 2">
    <name type="scientific">Paramuricea clavata</name>
    <name type="common">Red gorgonian</name>
    <name type="synonym">Violescent sea-whip</name>
    <dbReference type="NCBI Taxonomy" id="317549"/>
    <lineage>
        <taxon>Eukaryota</taxon>
        <taxon>Metazoa</taxon>
        <taxon>Cnidaria</taxon>
        <taxon>Anthozoa</taxon>
        <taxon>Octocorallia</taxon>
        <taxon>Malacalcyonacea</taxon>
        <taxon>Plexauridae</taxon>
        <taxon>Paramuricea</taxon>
    </lineage>
</organism>
<proteinExistence type="predicted"/>
<protein>
    <submittedName>
        <fullName evidence="1">Uncharacterized protein</fullName>
    </submittedName>
</protein>
<evidence type="ECO:0000313" key="2">
    <source>
        <dbReference type="Proteomes" id="UP001152795"/>
    </source>
</evidence>
<name>A0A6S7FST8_PARCT</name>
<dbReference type="PANTHER" id="PTHR46704">
    <property type="entry name" value="CXC DOMAIN-CONTAINING PROTEIN-RELATED"/>
    <property type="match status" value="1"/>
</dbReference>
<evidence type="ECO:0000313" key="1">
    <source>
        <dbReference type="EMBL" id="CAB3980183.1"/>
    </source>
</evidence>
<comment type="caution">
    <text evidence="1">The sequence shown here is derived from an EMBL/GenBank/DDBJ whole genome shotgun (WGS) entry which is preliminary data.</text>
</comment>
<dbReference type="Proteomes" id="UP001152795">
    <property type="component" value="Unassembled WGS sequence"/>
</dbReference>
<dbReference type="EMBL" id="CACRXK020000266">
    <property type="protein sequence ID" value="CAB3980183.1"/>
    <property type="molecule type" value="Genomic_DNA"/>
</dbReference>
<sequence length="383" mass="42875">MAKTKVRVGDKVIKLCEERELLGRLLIIQGSRPELVSKLEETIGKYEMSVVPCSLCAVDGSLYIPTNKASLMHAVEAVKARLLVQSAAFLDVVPVTGCLLRVLIVDAMAVVQSMKKTPTMKNLSNLQEAFIKRIKGMVVGYDEFSNWQRHEVQRNRWIERVQVIGSHKCQGLIGLHNFSGADWGGKFVGITKKTWVGAYMELDKDDPSINCFWELGEGPIPTELVDNELPAQVKDLEQFVCRVYCSKGPKTLPALRWTLFRSKYLEGEMLPPTRAALLPHIVRAMCDKSYPLNCPSLPPIEENGWSLDEGVYVPVRCLTPPAPQAVIELTKCSCKTECKGRCSCFKNGLPCTPLCKCYVGNCTNVIKDEDNRQEDYDDEQLVM</sequence>